<dbReference type="Gene3D" id="2.60.40.10">
    <property type="entry name" value="Immunoglobulins"/>
    <property type="match status" value="2"/>
</dbReference>
<dbReference type="Gene3D" id="2.60.120.260">
    <property type="entry name" value="Galactose-binding domain-like"/>
    <property type="match status" value="2"/>
</dbReference>
<accession>A0A556RAC3</accession>
<keyword evidence="4" id="KW-0624">Polysaccharide degradation</keyword>
<feature type="compositionally biased region" description="Polar residues" evidence="5">
    <location>
        <begin position="942"/>
        <end position="954"/>
    </location>
</feature>
<dbReference type="SUPFAM" id="SSF49265">
    <property type="entry name" value="Fibronectin type III"/>
    <property type="match status" value="1"/>
</dbReference>
<dbReference type="SMART" id="SM00060">
    <property type="entry name" value="FN3"/>
    <property type="match status" value="1"/>
</dbReference>
<name>A0A556RAC3_9BIFI</name>
<dbReference type="Proteomes" id="UP000317536">
    <property type="component" value="Unassembled WGS sequence"/>
</dbReference>
<dbReference type="Gene3D" id="3.20.20.80">
    <property type="entry name" value="Glycosidases"/>
    <property type="match status" value="1"/>
</dbReference>
<dbReference type="EMBL" id="VMHJ01000002">
    <property type="protein sequence ID" value="TSJ85839.1"/>
    <property type="molecule type" value="Genomic_DNA"/>
</dbReference>
<dbReference type="CDD" id="cd00063">
    <property type="entry name" value="FN3"/>
    <property type="match status" value="1"/>
</dbReference>
<evidence type="ECO:0000256" key="2">
    <source>
        <dbReference type="ARBA" id="ARBA00022801"/>
    </source>
</evidence>
<protein>
    <recommendedName>
        <fullName evidence="6">Fibronectin type-III domain-containing protein</fullName>
    </recommendedName>
</protein>
<evidence type="ECO:0000256" key="5">
    <source>
        <dbReference type="SAM" id="MobiDB-lite"/>
    </source>
</evidence>
<reference evidence="7 8" key="1">
    <citation type="submission" date="2019-07" db="EMBL/GenBank/DDBJ databases">
        <title>Bifidobacterium asteroides genomes.</title>
        <authorList>
            <person name="Zheng H."/>
        </authorList>
    </citation>
    <scope>NUCLEOTIDE SEQUENCE [LARGE SCALE GENOMIC DNA]</scope>
    <source>
        <strain evidence="7 8">W8111</strain>
    </source>
</reference>
<evidence type="ECO:0000256" key="3">
    <source>
        <dbReference type="ARBA" id="ARBA00023295"/>
    </source>
</evidence>
<keyword evidence="2" id="KW-0378">Hydrolase</keyword>
<keyword evidence="4" id="KW-0119">Carbohydrate metabolism</keyword>
<evidence type="ECO:0000256" key="4">
    <source>
        <dbReference type="ARBA" id="ARBA00023326"/>
    </source>
</evidence>
<dbReference type="SUPFAM" id="SSF51445">
    <property type="entry name" value="(Trans)glycosidases"/>
    <property type="match status" value="1"/>
</dbReference>
<dbReference type="PROSITE" id="PS50853">
    <property type="entry name" value="FN3"/>
    <property type="match status" value="1"/>
</dbReference>
<gene>
    <name evidence="7" type="ORF">FPK29_05680</name>
</gene>
<dbReference type="InterPro" id="IPR008979">
    <property type="entry name" value="Galactose-bd-like_sf"/>
</dbReference>
<dbReference type="InterPro" id="IPR036156">
    <property type="entry name" value="Beta-gal/glucu_dom_sf"/>
</dbReference>
<dbReference type="Pfam" id="PF00703">
    <property type="entry name" value="Glyco_hydro_2"/>
    <property type="match status" value="1"/>
</dbReference>
<evidence type="ECO:0000313" key="7">
    <source>
        <dbReference type="EMBL" id="TSJ85839.1"/>
    </source>
</evidence>
<feature type="region of interest" description="Disordered" evidence="5">
    <location>
        <begin position="1254"/>
        <end position="1278"/>
    </location>
</feature>
<feature type="compositionally biased region" description="Polar residues" evidence="5">
    <location>
        <begin position="1263"/>
        <end position="1274"/>
    </location>
</feature>
<dbReference type="InterPro" id="IPR051913">
    <property type="entry name" value="GH2_Domain-Containing"/>
</dbReference>
<dbReference type="SUPFAM" id="SSF49303">
    <property type="entry name" value="beta-Galactosidase/glucuronidase domain"/>
    <property type="match status" value="1"/>
</dbReference>
<evidence type="ECO:0000259" key="6">
    <source>
        <dbReference type="PROSITE" id="PS50853"/>
    </source>
</evidence>
<dbReference type="GO" id="GO:0000272">
    <property type="term" value="P:polysaccharide catabolic process"/>
    <property type="evidence" value="ECO:0007669"/>
    <property type="project" value="UniProtKB-KW"/>
</dbReference>
<dbReference type="InterPro" id="IPR017853">
    <property type="entry name" value="GH"/>
</dbReference>
<feature type="domain" description="Fibronectin type-III" evidence="6">
    <location>
        <begin position="1254"/>
        <end position="1349"/>
    </location>
</feature>
<dbReference type="InterPro" id="IPR003961">
    <property type="entry name" value="FN3_dom"/>
</dbReference>
<evidence type="ECO:0000256" key="1">
    <source>
        <dbReference type="ARBA" id="ARBA00007401"/>
    </source>
</evidence>
<evidence type="ECO:0000313" key="8">
    <source>
        <dbReference type="Proteomes" id="UP000317536"/>
    </source>
</evidence>
<sequence>MKLNLNGIWDFHPDDGDRGYPIMVPTWWDSLPETTGYPDSWSQDLHHGVYLREFFLDALDPNEDMLLHLDALATLGKVSINAIPVGPSSTRGYLMTLLPYDLDVTRAVHAGRNQIRIEIWSVKSLPTDALTSTEGPDRLLFPFGTENLVGRLGLGGDVWLSSKPKIRIEDLQIIPDLGGDADPSNDRLELNATLVNTSGRPCDLRFRADVRPWKSSMSKGRTVLAFNPVSCSLNPRSSKIIRLQMAWPNAHYWSRTDPFLYVMQAVLDIGSHVVDRTQERFGFRQFQRQGDRYLLNGIPIRLRGDSLCLLNQGSRDLINEAGDAYGLILDDNQSGQDMTKAWVDAYRHANFNILRNHIRSVPSQALADHADETGMLLEEETAFWNPGSPANVQLNPPFHMSYGPEAIGHYVEWTQRWVRAYRNHPSIALWSTTNEAWNPKDGDLLIPALQAAVHKQDGTRPVVNDGFNAPITDEDSRHYYGGYPSGMTSAPDIYALYDIDSPLPLAAGEEFSVSTAGIPRYDEQGQIADIYHGRLNGDPDTISRADFGREVGRVTRGIRTTRVVDWKPFCISAFIYDNIEACLEPDRRRIRGGLNPKRLLRPQFDPWRGKDEPWQEGPAFGYITASFADVAAYDKEFDREPRLGQPHRIYPRATTSRRTIIVHNDEERRGTDLELVWQVAWQRGPGGRRIVVDRGRRRVQVPYASWRTVPVTITVPKDQASQGARLLLVLCVRKQGRQVFREENFLGWIDWAAPPRLGTARSRIDLGRVEWVSREVKHCIHLRQEGGAMSERWTAQVLEDAEGAFSLESMNGNLRHEQDIYYTVNPSGLEPGHLYRARVRFRGALQETATVTVTFTAGRRPPRQARANLAAGARVQVSSQADLPGWTRAALVDGRFGAAYDRFGWSSNVSNRNHREWILLEMRQAATLSQVVLAPRGRNPSGDASQPSQRSGTDSFGVMEYATSSRSTDPNQGQGFPLDFSINLSSDGHSWTRVCSCNNYPLPADGHPQAFDFAPMSDIRFIKIEATRLRANPYQGGRYALQLSQIMAFARHRLPAIPAAPKSIDAQPHGHRLRLAWQHGPIRHQADAPHTAQVLLRDRKGRSMTFHLDRPQGRAHLDGIPFGSWRMILQECNSTGIGEPADPLELHIGPQKAGRTDPALPRPSDPQVSIDSADMTVRLTVDQVPRGFSGCELTLKSTDDHGPEPTVWLPAGRQTHSFRQVPPGIYRVMATFTTEDGRVSPPSSQGDPLILGHAPGRPAKPGLTSSGKTMQASWSPPDDGGIPLQAYLVTMREMSSGQSTRLRLAAKQTTLTLDDLEPGKYTVSVSAINAAGAGPESPASLPCLITEGDHEG</sequence>
<organism evidence="7 8">
    <name type="scientific">Bifidobacterium asteroides</name>
    <dbReference type="NCBI Taxonomy" id="1684"/>
    <lineage>
        <taxon>Bacteria</taxon>
        <taxon>Bacillati</taxon>
        <taxon>Actinomycetota</taxon>
        <taxon>Actinomycetes</taxon>
        <taxon>Bifidobacteriales</taxon>
        <taxon>Bifidobacteriaceae</taxon>
        <taxon>Bifidobacterium</taxon>
    </lineage>
</organism>
<dbReference type="SUPFAM" id="SSF49785">
    <property type="entry name" value="Galactose-binding domain-like"/>
    <property type="match status" value="2"/>
</dbReference>
<dbReference type="InterPro" id="IPR006103">
    <property type="entry name" value="Glyco_hydro_2_cat"/>
</dbReference>
<comment type="caution">
    <text evidence="7">The sequence shown here is derived from an EMBL/GenBank/DDBJ whole genome shotgun (WGS) entry which is preliminary data.</text>
</comment>
<comment type="similarity">
    <text evidence="1">Belongs to the glycosyl hydrolase 2 family.</text>
</comment>
<dbReference type="PANTHER" id="PTHR42732">
    <property type="entry name" value="BETA-GALACTOSIDASE"/>
    <property type="match status" value="1"/>
</dbReference>
<dbReference type="Pfam" id="PF02836">
    <property type="entry name" value="Glyco_hydro_2_C"/>
    <property type="match status" value="1"/>
</dbReference>
<proteinExistence type="inferred from homology"/>
<keyword evidence="3" id="KW-0326">Glycosidase</keyword>
<dbReference type="Pfam" id="PF00041">
    <property type="entry name" value="fn3"/>
    <property type="match status" value="1"/>
</dbReference>
<feature type="region of interest" description="Disordered" evidence="5">
    <location>
        <begin position="935"/>
        <end position="955"/>
    </location>
</feature>
<dbReference type="PANTHER" id="PTHR42732:SF1">
    <property type="entry name" value="BETA-MANNOSIDASE"/>
    <property type="match status" value="1"/>
</dbReference>
<dbReference type="GO" id="GO:0004553">
    <property type="term" value="F:hydrolase activity, hydrolyzing O-glycosyl compounds"/>
    <property type="evidence" value="ECO:0007669"/>
    <property type="project" value="InterPro"/>
</dbReference>
<dbReference type="InterPro" id="IPR013783">
    <property type="entry name" value="Ig-like_fold"/>
</dbReference>
<dbReference type="InterPro" id="IPR006102">
    <property type="entry name" value="Ig-like_GH2"/>
</dbReference>
<dbReference type="InterPro" id="IPR036116">
    <property type="entry name" value="FN3_sf"/>
</dbReference>